<evidence type="ECO:0000259" key="1">
    <source>
        <dbReference type="Pfam" id="PF24320"/>
    </source>
</evidence>
<name>A0A9P6GE95_9PLEO</name>
<organism evidence="2 3">
    <name type="scientific">Paraphaeosphaeria minitans</name>
    <dbReference type="NCBI Taxonomy" id="565426"/>
    <lineage>
        <taxon>Eukaryota</taxon>
        <taxon>Fungi</taxon>
        <taxon>Dikarya</taxon>
        <taxon>Ascomycota</taxon>
        <taxon>Pezizomycotina</taxon>
        <taxon>Dothideomycetes</taxon>
        <taxon>Pleosporomycetidae</taxon>
        <taxon>Pleosporales</taxon>
        <taxon>Massarineae</taxon>
        <taxon>Didymosphaeriaceae</taxon>
        <taxon>Paraphaeosphaeria</taxon>
    </lineage>
</organism>
<dbReference type="OrthoDB" id="64281at2759"/>
<gene>
    <name evidence="2" type="ORF">PMIN01_08041</name>
</gene>
<evidence type="ECO:0000313" key="3">
    <source>
        <dbReference type="Proteomes" id="UP000756921"/>
    </source>
</evidence>
<dbReference type="Pfam" id="PF24320">
    <property type="entry name" value="DUF7492"/>
    <property type="match status" value="1"/>
</dbReference>
<reference evidence="2" key="1">
    <citation type="journal article" date="2020" name="Mol. Plant Microbe Interact.">
        <title>Genome Sequence of the Biocontrol Agent Coniothyrium minitans strain Conio (IMI 134523).</title>
        <authorList>
            <person name="Patel D."/>
            <person name="Shittu T.A."/>
            <person name="Baroncelli R."/>
            <person name="Muthumeenakshi S."/>
            <person name="Osborne T.H."/>
            <person name="Janganan T.K."/>
            <person name="Sreenivasaprasad S."/>
        </authorList>
    </citation>
    <scope>NUCLEOTIDE SEQUENCE</scope>
    <source>
        <strain evidence="2">Conio</strain>
    </source>
</reference>
<proteinExistence type="predicted"/>
<keyword evidence="3" id="KW-1185">Reference proteome</keyword>
<feature type="domain" description="DUF7492" evidence="1">
    <location>
        <begin position="1"/>
        <end position="182"/>
    </location>
</feature>
<dbReference type="Proteomes" id="UP000756921">
    <property type="component" value="Unassembled WGS sequence"/>
</dbReference>
<accession>A0A9P6GE95</accession>
<evidence type="ECO:0000313" key="2">
    <source>
        <dbReference type="EMBL" id="KAF9733698.1"/>
    </source>
</evidence>
<comment type="caution">
    <text evidence="2">The sequence shown here is derived from an EMBL/GenBank/DDBJ whole genome shotgun (WGS) entry which is preliminary data.</text>
</comment>
<dbReference type="AlphaFoldDB" id="A0A9P6GE95"/>
<dbReference type="InterPro" id="IPR055915">
    <property type="entry name" value="DUF7492"/>
</dbReference>
<protein>
    <recommendedName>
        <fullName evidence="1">DUF7492 domain-containing protein</fullName>
    </recommendedName>
</protein>
<sequence length="184" mass="20813">MTYLLPPTGRMKNKILPSDFACKETQRNQNYTDHSPMLVVRPNDHIRLLYQENGHATRIEDDPNRNGTSGTVTVVGTRHATSTDTLQDILDSSSARYHATTHISSFDDGVCYQANGTPEALKRQRQSQRPRLEMEGPDLWCGQDFVVPGSLQSRDIYTVYWIWNFDGLASTERYTTCLDVLVSG</sequence>
<dbReference type="EMBL" id="WJXW01000008">
    <property type="protein sequence ID" value="KAF9733698.1"/>
    <property type="molecule type" value="Genomic_DNA"/>
</dbReference>